<keyword evidence="3" id="KW-1185">Reference proteome</keyword>
<gene>
    <name evidence="2" type="ORF">FFLO_06511</name>
</gene>
<feature type="region of interest" description="Disordered" evidence="1">
    <location>
        <begin position="198"/>
        <end position="217"/>
    </location>
</feature>
<comment type="caution">
    <text evidence="2">The sequence shown here is derived from an EMBL/GenBank/DDBJ whole genome shotgun (WGS) entry which is preliminary data.</text>
</comment>
<evidence type="ECO:0000313" key="3">
    <source>
        <dbReference type="Proteomes" id="UP000812966"/>
    </source>
</evidence>
<evidence type="ECO:0000256" key="1">
    <source>
        <dbReference type="SAM" id="MobiDB-lite"/>
    </source>
</evidence>
<protein>
    <submittedName>
        <fullName evidence="2">Uncharacterized protein</fullName>
    </submittedName>
</protein>
<proteinExistence type="predicted"/>
<accession>A0A8K0NKH6</accession>
<feature type="compositionally biased region" description="Low complexity" evidence="1">
    <location>
        <begin position="89"/>
        <end position="99"/>
    </location>
</feature>
<feature type="region of interest" description="Disordered" evidence="1">
    <location>
        <begin position="77"/>
        <end position="99"/>
    </location>
</feature>
<name>A0A8K0NKH6_9TREE</name>
<sequence length="337" mass="37486">MTPAFCTKNTCHAKSILGPRTAFSATGREAFERKISIRCFSGSTTSYGPTQSNDQYLESSSHYTSPSFPLRTLVSTAQPSARDRVTAQSSPTSYSSSRSPLTTKTLNFLAKDPKPKPSCLVSCRIHRIVSYLPTSRVRVSTVGSKRIIESDRRKVQEEVQTRFTPSSWSIRYTTALLLWTLDYTPREKLEISLLSVKEPSPKSLNSNHGSNEPSKQTAATDYHVEGMWDETIDVNNFYNTADAFLQADAQRGQLYAVRTLLSFGQRQSQSGSEVAPSSEDEDYTSPDHRAATPRSAANSRMFEEFSEDGQGPGHFDPARSLRSAWKRRILVQAVAES</sequence>
<dbReference type="EMBL" id="JABELV010000219">
    <property type="protein sequence ID" value="KAG7527915.1"/>
    <property type="molecule type" value="Genomic_DNA"/>
</dbReference>
<dbReference type="Proteomes" id="UP000812966">
    <property type="component" value="Unassembled WGS sequence"/>
</dbReference>
<dbReference type="AlphaFoldDB" id="A0A8K0NKH6"/>
<feature type="region of interest" description="Disordered" evidence="1">
    <location>
        <begin position="266"/>
        <end position="318"/>
    </location>
</feature>
<reference evidence="2" key="1">
    <citation type="submission" date="2020-04" db="EMBL/GenBank/DDBJ databases">
        <title>Analysis of mating type loci in Filobasidium floriforme.</title>
        <authorList>
            <person name="Nowrousian M."/>
        </authorList>
    </citation>
    <scope>NUCLEOTIDE SEQUENCE</scope>
    <source>
        <strain evidence="2">CBS 6242</strain>
    </source>
</reference>
<evidence type="ECO:0000313" key="2">
    <source>
        <dbReference type="EMBL" id="KAG7527915.1"/>
    </source>
</evidence>
<organism evidence="2 3">
    <name type="scientific">Filobasidium floriforme</name>
    <dbReference type="NCBI Taxonomy" id="5210"/>
    <lineage>
        <taxon>Eukaryota</taxon>
        <taxon>Fungi</taxon>
        <taxon>Dikarya</taxon>
        <taxon>Basidiomycota</taxon>
        <taxon>Agaricomycotina</taxon>
        <taxon>Tremellomycetes</taxon>
        <taxon>Filobasidiales</taxon>
        <taxon>Filobasidiaceae</taxon>
        <taxon>Filobasidium</taxon>
    </lineage>
</organism>
<feature type="compositionally biased region" description="Polar residues" evidence="1">
    <location>
        <begin position="202"/>
        <end position="217"/>
    </location>
</feature>